<reference evidence="3" key="2">
    <citation type="submission" date="2022-06" db="UniProtKB">
        <authorList>
            <consortium name="EnsemblMetazoa"/>
        </authorList>
    </citation>
    <scope>IDENTIFICATION</scope>
    <source>
        <strain evidence="3">PS312</strain>
    </source>
</reference>
<evidence type="ECO:0000313" key="3">
    <source>
        <dbReference type="EnsemblMetazoa" id="PPA08502.1"/>
    </source>
</evidence>
<dbReference type="Proteomes" id="UP000005239">
    <property type="component" value="Unassembled WGS sequence"/>
</dbReference>
<protein>
    <submittedName>
        <fullName evidence="3">Tudor-knot domain-containing protein</fullName>
    </submittedName>
</protein>
<evidence type="ECO:0000256" key="2">
    <source>
        <dbReference type="SAM" id="MobiDB-lite"/>
    </source>
</evidence>
<name>A0A2A6CDF5_PRIPA</name>
<proteinExistence type="predicted"/>
<keyword evidence="4" id="KW-1185">Reference proteome</keyword>
<feature type="region of interest" description="Disordered" evidence="2">
    <location>
        <begin position="187"/>
        <end position="253"/>
    </location>
</feature>
<dbReference type="InterPro" id="IPR016197">
    <property type="entry name" value="Chromo-like_dom_sf"/>
</dbReference>
<dbReference type="InterPro" id="IPR025995">
    <property type="entry name" value="Tudor-knot"/>
</dbReference>
<feature type="compositionally biased region" description="Basic and acidic residues" evidence="2">
    <location>
        <begin position="195"/>
        <end position="212"/>
    </location>
</feature>
<feature type="region of interest" description="Disordered" evidence="2">
    <location>
        <begin position="782"/>
        <end position="853"/>
    </location>
</feature>
<keyword evidence="1" id="KW-0175">Coiled coil</keyword>
<dbReference type="SUPFAM" id="SSF54160">
    <property type="entry name" value="Chromo domain-like"/>
    <property type="match status" value="1"/>
</dbReference>
<sequence>ATTMTTPLFNVGDRIYGKVKPIDPIASLGVIKSVQEGADGRRYRIAYEGYGEKDGHFVEPYNAAYQIFDANIVEGVRRKRAEQFKHSLEVGCDYFGDTERPRISNEESFAVGDEVSCLWVDNNSVYKANIIDLEVSDGDFRYKVHFPKFGRHWDQWVEAQEVPFLLSRTKKKLEEIAKRNKALAKSKPIATGDLAKQKSDKEGDMGDKENASRKRKRRTGQFEDDVEDGNNNNEDGGGERDEVAPRKIRKRTMDLRENMTEGRGGYRGSSLMGEASIYLLFINREEEGQKNSKELKRKRKGKAAISMWMMWPVELKKMEGGPEDEEDEEHSEEVIIDGTPTEYNPEEMEIIRCRAVDEIPALFDRTKASSDEISKEDKIRDCLMWSRPKDCQLDLSPLRRRFRSSSWLELLNSTRSTNSQSSEFPFGRKPDHDREQEEFSKEEIECFIREMVRPETSKNFYRMRMGSFAERTTSELVHYHYHMNRAIIPEESELYHKLKEQQRRLEAIERNLMGTIESRFRPDDWKESKMRITAPLRSIVEYSNDDERHSDEVEDDNMANQEAFLNEDVEERTVMDLTNVKKQELIENSAKHLNETTMNASIAAPHENIDSDHASSSSHRENNFNILPDVEELSVKREANENRSDEQEIDEGGEEVGSGGGTEPIDQSKPVRERSGLRKRTKLAAYLGSIGFFDYQEDLPHNSRQHTPLSESGIASGSFEVPREPVPKPATREEHKTLMKKKKGRNGKGSSFTTKAIKIEDRECSPMSEVSITDIATQSLVKKEADHNSRSASRTKRFDDEEFDFVVPSTPSSLPRSSSLVSSASGTLSNSQTESLIGQSDRNVGDGGVKNGPYREVADTLLREVFERAEKAEKRAEDAERENDELKKKITAMQRTMKLGVRLVTRMADHPDRLDDVEAMMTNLLAKWNNQTAVEEN</sequence>
<feature type="coiled-coil region" evidence="1">
    <location>
        <begin position="862"/>
        <end position="896"/>
    </location>
</feature>
<feature type="compositionally biased region" description="Low complexity" evidence="2">
    <location>
        <begin position="806"/>
        <end position="831"/>
    </location>
</feature>
<feature type="compositionally biased region" description="Polar residues" evidence="2">
    <location>
        <begin position="832"/>
        <end position="842"/>
    </location>
</feature>
<feature type="compositionally biased region" description="Basic and acidic residues" evidence="2">
    <location>
        <begin position="237"/>
        <end position="253"/>
    </location>
</feature>
<dbReference type="AlphaFoldDB" id="A0A2A6CDF5"/>
<accession>A0A2A6CDF5</accession>
<evidence type="ECO:0000313" key="4">
    <source>
        <dbReference type="Proteomes" id="UP000005239"/>
    </source>
</evidence>
<dbReference type="EnsemblMetazoa" id="PPA08502.1">
    <property type="protein sequence ID" value="PPA08502.1"/>
    <property type="gene ID" value="WBGene00098056"/>
</dbReference>
<dbReference type="Gene3D" id="2.30.30.140">
    <property type="match status" value="1"/>
</dbReference>
<feature type="region of interest" description="Disordered" evidence="2">
    <location>
        <begin position="608"/>
        <end position="677"/>
    </location>
</feature>
<feature type="compositionally biased region" description="Basic and acidic residues" evidence="2">
    <location>
        <begin position="633"/>
        <end position="646"/>
    </location>
</feature>
<gene>
    <name evidence="3" type="primary">WBGene00098056</name>
</gene>
<reference evidence="4" key="1">
    <citation type="journal article" date="2008" name="Nat. Genet.">
        <title>The Pristionchus pacificus genome provides a unique perspective on nematode lifestyle and parasitism.</title>
        <authorList>
            <person name="Dieterich C."/>
            <person name="Clifton S.W."/>
            <person name="Schuster L.N."/>
            <person name="Chinwalla A."/>
            <person name="Delehaunty K."/>
            <person name="Dinkelacker I."/>
            <person name="Fulton L."/>
            <person name="Fulton R."/>
            <person name="Godfrey J."/>
            <person name="Minx P."/>
            <person name="Mitreva M."/>
            <person name="Roeseler W."/>
            <person name="Tian H."/>
            <person name="Witte H."/>
            <person name="Yang S.P."/>
            <person name="Wilson R.K."/>
            <person name="Sommer R.J."/>
        </authorList>
    </citation>
    <scope>NUCLEOTIDE SEQUENCE [LARGE SCALE GENOMIC DNA]</scope>
    <source>
        <strain evidence="4">PS312</strain>
    </source>
</reference>
<feature type="coiled-coil region" evidence="1">
    <location>
        <begin position="491"/>
        <end position="518"/>
    </location>
</feature>
<accession>A0A8R1U8G7</accession>
<evidence type="ECO:0000256" key="1">
    <source>
        <dbReference type="SAM" id="Coils"/>
    </source>
</evidence>
<organism evidence="3 4">
    <name type="scientific">Pristionchus pacificus</name>
    <name type="common">Parasitic nematode worm</name>
    <dbReference type="NCBI Taxonomy" id="54126"/>
    <lineage>
        <taxon>Eukaryota</taxon>
        <taxon>Metazoa</taxon>
        <taxon>Ecdysozoa</taxon>
        <taxon>Nematoda</taxon>
        <taxon>Chromadorea</taxon>
        <taxon>Rhabditida</taxon>
        <taxon>Rhabditina</taxon>
        <taxon>Diplogasteromorpha</taxon>
        <taxon>Diplogasteroidea</taxon>
        <taxon>Neodiplogasteridae</taxon>
        <taxon>Pristionchus</taxon>
    </lineage>
</organism>
<feature type="compositionally biased region" description="Basic and acidic residues" evidence="2">
    <location>
        <begin position="721"/>
        <end position="737"/>
    </location>
</feature>
<feature type="compositionally biased region" description="Polar residues" evidence="2">
    <location>
        <begin position="705"/>
        <end position="715"/>
    </location>
</feature>
<dbReference type="Pfam" id="PF11717">
    <property type="entry name" value="Tudor-knot"/>
    <property type="match status" value="1"/>
</dbReference>
<feature type="region of interest" description="Disordered" evidence="2">
    <location>
        <begin position="700"/>
        <end position="760"/>
    </location>
</feature>
<feature type="compositionally biased region" description="Basic and acidic residues" evidence="2">
    <location>
        <begin position="608"/>
        <end position="622"/>
    </location>
</feature>